<accession>A0A9P9IK70</accession>
<feature type="compositionally biased region" description="Basic and acidic residues" evidence="1">
    <location>
        <begin position="437"/>
        <end position="448"/>
    </location>
</feature>
<dbReference type="EMBL" id="JAGMWT010000009">
    <property type="protein sequence ID" value="KAH7122419.1"/>
    <property type="molecule type" value="Genomic_DNA"/>
</dbReference>
<organism evidence="2 3">
    <name type="scientific">Dendryphion nanum</name>
    <dbReference type="NCBI Taxonomy" id="256645"/>
    <lineage>
        <taxon>Eukaryota</taxon>
        <taxon>Fungi</taxon>
        <taxon>Dikarya</taxon>
        <taxon>Ascomycota</taxon>
        <taxon>Pezizomycotina</taxon>
        <taxon>Dothideomycetes</taxon>
        <taxon>Pleosporomycetidae</taxon>
        <taxon>Pleosporales</taxon>
        <taxon>Torulaceae</taxon>
        <taxon>Dendryphion</taxon>
    </lineage>
</organism>
<feature type="compositionally biased region" description="Basic and acidic residues" evidence="1">
    <location>
        <begin position="87"/>
        <end position="101"/>
    </location>
</feature>
<evidence type="ECO:0000313" key="2">
    <source>
        <dbReference type="EMBL" id="KAH7122419.1"/>
    </source>
</evidence>
<keyword evidence="3" id="KW-1185">Reference proteome</keyword>
<dbReference type="Proteomes" id="UP000700596">
    <property type="component" value="Unassembled WGS sequence"/>
</dbReference>
<evidence type="ECO:0000313" key="3">
    <source>
        <dbReference type="Proteomes" id="UP000700596"/>
    </source>
</evidence>
<reference evidence="2" key="1">
    <citation type="journal article" date="2021" name="Nat. Commun.">
        <title>Genetic determinants of endophytism in the Arabidopsis root mycobiome.</title>
        <authorList>
            <person name="Mesny F."/>
            <person name="Miyauchi S."/>
            <person name="Thiergart T."/>
            <person name="Pickel B."/>
            <person name="Atanasova L."/>
            <person name="Karlsson M."/>
            <person name="Huettel B."/>
            <person name="Barry K.W."/>
            <person name="Haridas S."/>
            <person name="Chen C."/>
            <person name="Bauer D."/>
            <person name="Andreopoulos W."/>
            <person name="Pangilinan J."/>
            <person name="LaButti K."/>
            <person name="Riley R."/>
            <person name="Lipzen A."/>
            <person name="Clum A."/>
            <person name="Drula E."/>
            <person name="Henrissat B."/>
            <person name="Kohler A."/>
            <person name="Grigoriev I.V."/>
            <person name="Martin F.M."/>
            <person name="Hacquard S."/>
        </authorList>
    </citation>
    <scope>NUCLEOTIDE SEQUENCE</scope>
    <source>
        <strain evidence="2">MPI-CAGE-CH-0243</strain>
    </source>
</reference>
<feature type="region of interest" description="Disordered" evidence="1">
    <location>
        <begin position="366"/>
        <end position="458"/>
    </location>
</feature>
<evidence type="ECO:0000256" key="1">
    <source>
        <dbReference type="SAM" id="MobiDB-lite"/>
    </source>
</evidence>
<feature type="region of interest" description="Disordered" evidence="1">
    <location>
        <begin position="162"/>
        <end position="192"/>
    </location>
</feature>
<comment type="caution">
    <text evidence="2">The sequence shown here is derived from an EMBL/GenBank/DDBJ whole genome shotgun (WGS) entry which is preliminary data.</text>
</comment>
<feature type="compositionally biased region" description="Basic and acidic residues" evidence="1">
    <location>
        <begin position="388"/>
        <end position="400"/>
    </location>
</feature>
<protein>
    <submittedName>
        <fullName evidence="2">Uncharacterized protein</fullName>
    </submittedName>
</protein>
<gene>
    <name evidence="2" type="ORF">B0J11DRAFT_531457</name>
</gene>
<sequence>MPRPPPASPSPPPTAFNFTYMSGNFDYPNASSSPPPPSRGLAAIDQYPSYYVERRHLTDRSSPPADNEHATSMPPRRPRVVRQFRRPLMEDLERHDRDSDSLRPPLPASLNAARPRATPSERYLRRSHARLREQRFSDLHPSTSMSISSDDFPNRNPFLAATSALRARSPPADPEASRRTKRRKLDHEHTRASPYDGFRYGYKGQVVTGRLKMEIVSCDGGEYEKHGPSGLSYPIQNVLKNDTSVYCSERSRCNLLLKHIGEMPFTLEKVVIRAPDRGFTAPVQEGLIFVSMSSNHLINSTSSYQIEYGHSSARTSPAPSSHAEPQFSLREALDDPSIWENSRQGLQEAMEEQIERLRLRGRRSEYATTARARHERRNAGQEDDEDSYVDHCDFPTEDYAHPAGVSAPTPPPFTISTETETESDSNEELPSPAIMADRLRRESRWRPESDEEGDEHAYRYPPLRRAYNLSSLDDNFTEQRRRIPDRYPGETAREPLRASRLRTPSRIEPKESMTESDSLITPHAKFFIAKHKNKITIKFHPAVSGKFILLKLWSPTQDGNIDIESVQFHGYSGPRFFPSSQPC</sequence>
<feature type="compositionally biased region" description="Basic residues" evidence="1">
    <location>
        <begin position="76"/>
        <end position="85"/>
    </location>
</feature>
<name>A0A9P9IK70_9PLEO</name>
<dbReference type="OrthoDB" id="2351940at2759"/>
<dbReference type="AlphaFoldDB" id="A0A9P9IK70"/>
<feature type="region of interest" description="Disordered" evidence="1">
    <location>
        <begin position="22"/>
        <end position="124"/>
    </location>
</feature>
<proteinExistence type="predicted"/>